<name>A0A918CM23_AGRME</name>
<protein>
    <recommendedName>
        <fullName evidence="4">Cell division protein FtsK</fullName>
    </recommendedName>
</protein>
<gene>
    <name evidence="2" type="ORF">GCM10010196_26250</name>
</gene>
<comment type="caution">
    <text evidence="2">The sequence shown here is derived from an EMBL/GenBank/DDBJ whole genome shotgun (WGS) entry which is preliminary data.</text>
</comment>
<dbReference type="Proteomes" id="UP000610303">
    <property type="component" value="Unassembled WGS sequence"/>
</dbReference>
<dbReference type="EMBL" id="BMRJ01000002">
    <property type="protein sequence ID" value="GGR30887.1"/>
    <property type="molecule type" value="Genomic_DNA"/>
</dbReference>
<reference evidence="2" key="1">
    <citation type="journal article" date="2014" name="Int. J. Syst. Evol. Microbiol.">
        <title>Complete genome sequence of Corynebacterium casei LMG S-19264T (=DSM 44701T), isolated from a smear-ripened cheese.</title>
        <authorList>
            <consortium name="US DOE Joint Genome Institute (JGI-PGF)"/>
            <person name="Walter F."/>
            <person name="Albersmeier A."/>
            <person name="Kalinowski J."/>
            <person name="Ruckert C."/>
        </authorList>
    </citation>
    <scope>NUCLEOTIDE SEQUENCE</scope>
    <source>
        <strain evidence="2">JCM 3346</strain>
    </source>
</reference>
<sequence>MRDTLHHSPDARLSTLPGATIIRRIRRLLLWGLGTALVYTGLSAASKGLCRGGATGDGGYLDADGRATTAVPLCVDLVLRPSPVVYIAIAAIALIAITLVLRRSADEASALRTLDRAVILIVAVTAAWLALTLVSFMSIPLDAWDGGEQFWIPFTFGNVDIDVSPMQSGG</sequence>
<feature type="transmembrane region" description="Helical" evidence="1">
    <location>
        <begin position="85"/>
        <end position="105"/>
    </location>
</feature>
<keyword evidence="1" id="KW-1133">Transmembrane helix</keyword>
<evidence type="ECO:0000313" key="2">
    <source>
        <dbReference type="EMBL" id="GGR30887.1"/>
    </source>
</evidence>
<dbReference type="RefSeq" id="WP_189085787.1">
    <property type="nucleotide sequence ID" value="NZ_BMRJ01000002.1"/>
</dbReference>
<proteinExistence type="predicted"/>
<organism evidence="2 3">
    <name type="scientific">Agromyces mediolanus</name>
    <name type="common">Corynebacterium mediolanum</name>
    <dbReference type="NCBI Taxonomy" id="41986"/>
    <lineage>
        <taxon>Bacteria</taxon>
        <taxon>Bacillati</taxon>
        <taxon>Actinomycetota</taxon>
        <taxon>Actinomycetes</taxon>
        <taxon>Micrococcales</taxon>
        <taxon>Microbacteriaceae</taxon>
        <taxon>Agromyces</taxon>
    </lineage>
</organism>
<feature type="transmembrane region" description="Helical" evidence="1">
    <location>
        <begin position="117"/>
        <end position="139"/>
    </location>
</feature>
<keyword evidence="1" id="KW-0812">Transmembrane</keyword>
<evidence type="ECO:0008006" key="4">
    <source>
        <dbReference type="Google" id="ProtNLM"/>
    </source>
</evidence>
<keyword evidence="3" id="KW-1185">Reference proteome</keyword>
<keyword evidence="1" id="KW-0472">Membrane</keyword>
<reference evidence="2" key="2">
    <citation type="submission" date="2020-09" db="EMBL/GenBank/DDBJ databases">
        <authorList>
            <person name="Sun Q."/>
            <person name="Ohkuma M."/>
        </authorList>
    </citation>
    <scope>NUCLEOTIDE SEQUENCE</scope>
    <source>
        <strain evidence="2">JCM 3346</strain>
    </source>
</reference>
<dbReference type="AlphaFoldDB" id="A0A918CM23"/>
<evidence type="ECO:0000313" key="3">
    <source>
        <dbReference type="Proteomes" id="UP000610303"/>
    </source>
</evidence>
<accession>A0A918CM23</accession>
<evidence type="ECO:0000256" key="1">
    <source>
        <dbReference type="SAM" id="Phobius"/>
    </source>
</evidence>
<feature type="transmembrane region" description="Helical" evidence="1">
    <location>
        <begin position="28"/>
        <end position="46"/>
    </location>
</feature>